<proteinExistence type="predicted"/>
<protein>
    <submittedName>
        <fullName evidence="1">Uncharacterized protein</fullName>
    </submittedName>
</protein>
<reference evidence="1" key="2">
    <citation type="journal article" date="2015" name="Data Brief">
        <title>Shoot transcriptome of the giant reed, Arundo donax.</title>
        <authorList>
            <person name="Barrero R.A."/>
            <person name="Guerrero F.D."/>
            <person name="Moolhuijzen P."/>
            <person name="Goolsby J.A."/>
            <person name="Tidwell J."/>
            <person name="Bellgard S.E."/>
            <person name="Bellgard M.I."/>
        </authorList>
    </citation>
    <scope>NUCLEOTIDE SEQUENCE</scope>
    <source>
        <tissue evidence="1">Shoot tissue taken approximately 20 cm above the soil surface</tissue>
    </source>
</reference>
<evidence type="ECO:0000313" key="1">
    <source>
        <dbReference type="EMBL" id="JAD76225.1"/>
    </source>
</evidence>
<reference evidence="1" key="1">
    <citation type="submission" date="2014-09" db="EMBL/GenBank/DDBJ databases">
        <authorList>
            <person name="Magalhaes I.L.F."/>
            <person name="Oliveira U."/>
            <person name="Santos F.R."/>
            <person name="Vidigal T.H.D.A."/>
            <person name="Brescovit A.D."/>
            <person name="Santos A.J."/>
        </authorList>
    </citation>
    <scope>NUCLEOTIDE SEQUENCE</scope>
    <source>
        <tissue evidence="1">Shoot tissue taken approximately 20 cm above the soil surface</tissue>
    </source>
</reference>
<organism evidence="1">
    <name type="scientific">Arundo donax</name>
    <name type="common">Giant reed</name>
    <name type="synonym">Donax arundinaceus</name>
    <dbReference type="NCBI Taxonomy" id="35708"/>
    <lineage>
        <taxon>Eukaryota</taxon>
        <taxon>Viridiplantae</taxon>
        <taxon>Streptophyta</taxon>
        <taxon>Embryophyta</taxon>
        <taxon>Tracheophyta</taxon>
        <taxon>Spermatophyta</taxon>
        <taxon>Magnoliopsida</taxon>
        <taxon>Liliopsida</taxon>
        <taxon>Poales</taxon>
        <taxon>Poaceae</taxon>
        <taxon>PACMAD clade</taxon>
        <taxon>Arundinoideae</taxon>
        <taxon>Arundineae</taxon>
        <taxon>Arundo</taxon>
    </lineage>
</organism>
<sequence>MCFWFCPDLIRDYKLGLISAGSRRHTKEVKVVTKNLLRSEIHFCHDFELHIAKLVDLLCPCVESLLGQSIWIGTSQILIKFNLCPMLTP</sequence>
<dbReference type="AlphaFoldDB" id="A0A0A9CS68"/>
<accession>A0A0A9CS68</accession>
<name>A0A0A9CS68_ARUDO</name>
<dbReference type="EMBL" id="GBRH01221670">
    <property type="protein sequence ID" value="JAD76225.1"/>
    <property type="molecule type" value="Transcribed_RNA"/>
</dbReference>